<dbReference type="EMBL" id="CP099837">
    <property type="protein sequence ID" value="USY17966.1"/>
    <property type="molecule type" value="Genomic_DNA"/>
</dbReference>
<evidence type="ECO:0000313" key="2">
    <source>
        <dbReference type="Proteomes" id="UP001055940"/>
    </source>
</evidence>
<reference evidence="1" key="1">
    <citation type="submission" date="2022-06" db="EMBL/GenBank/DDBJ databases">
        <authorList>
            <person name="Ping M."/>
        </authorList>
    </citation>
    <scope>NUCLEOTIDE SEQUENCE</scope>
    <source>
        <strain evidence="1">JCM11759T</strain>
    </source>
</reference>
<accession>A0ABY5D4D5</accession>
<dbReference type="Proteomes" id="UP001055940">
    <property type="component" value="Chromosome"/>
</dbReference>
<name>A0ABY5D4D5_9ACTN</name>
<dbReference type="RefSeq" id="WP_254417456.1">
    <property type="nucleotide sequence ID" value="NZ_BAAAJB010000011.1"/>
</dbReference>
<gene>
    <name evidence="1" type="ORF">NE857_21870</name>
</gene>
<evidence type="ECO:0000313" key="1">
    <source>
        <dbReference type="EMBL" id="USY17966.1"/>
    </source>
</evidence>
<protein>
    <submittedName>
        <fullName evidence="1">Uncharacterized protein</fullName>
    </submittedName>
</protein>
<organism evidence="1 2">
    <name type="scientific">Nocardiopsis exhalans</name>
    <dbReference type="NCBI Taxonomy" id="163604"/>
    <lineage>
        <taxon>Bacteria</taxon>
        <taxon>Bacillati</taxon>
        <taxon>Actinomycetota</taxon>
        <taxon>Actinomycetes</taxon>
        <taxon>Streptosporangiales</taxon>
        <taxon>Nocardiopsidaceae</taxon>
        <taxon>Nocardiopsis</taxon>
    </lineage>
</organism>
<sequence length="176" mass="19500">MRTWPSTVKRIAADTAHNSGGPVWWEFFSPTAIETAAAFEHLGAVYQHLLPLDEHRQVILTGTYPVRWLATALLPGVDPGPRAALYVCLPVLAVSLWLDTDPNTAWERLLSRPERDHLTTTSTPNHLSRYHQAMATAQDLVGCPVARILVCAPTTTLGYTQGRWLTMYSPEAVTQV</sequence>
<keyword evidence="2" id="KW-1185">Reference proteome</keyword>
<proteinExistence type="predicted"/>